<dbReference type="KEGG" id="ovi:T265_07274"/>
<gene>
    <name evidence="1" type="ORF">T265_07274</name>
</gene>
<protein>
    <submittedName>
        <fullName evidence="1">Uncharacterized protein</fullName>
    </submittedName>
</protein>
<dbReference type="AlphaFoldDB" id="A0A074ZD79"/>
<reference evidence="1 2" key="1">
    <citation type="submission" date="2013-11" db="EMBL/GenBank/DDBJ databases">
        <title>Opisthorchis viverrini - life in the bile duct.</title>
        <authorList>
            <person name="Young N.D."/>
            <person name="Nagarajan N."/>
            <person name="Lin S.J."/>
            <person name="Korhonen P.K."/>
            <person name="Jex A.R."/>
            <person name="Hall R.S."/>
            <person name="Safavi-Hemami H."/>
            <person name="Kaewkong W."/>
            <person name="Bertrand D."/>
            <person name="Gao S."/>
            <person name="Seet Q."/>
            <person name="Wongkham S."/>
            <person name="Teh B.T."/>
            <person name="Wongkham C."/>
            <person name="Intapan P.M."/>
            <person name="Maleewong W."/>
            <person name="Yang X."/>
            <person name="Hu M."/>
            <person name="Wang Z."/>
            <person name="Hofmann A."/>
            <person name="Sternberg P.W."/>
            <person name="Tan P."/>
            <person name="Wang J."/>
            <person name="Gasser R.B."/>
        </authorList>
    </citation>
    <scope>NUCLEOTIDE SEQUENCE [LARGE SCALE GENOMIC DNA]</scope>
</reference>
<evidence type="ECO:0000313" key="2">
    <source>
        <dbReference type="Proteomes" id="UP000054324"/>
    </source>
</evidence>
<dbReference type="Proteomes" id="UP000054324">
    <property type="component" value="Unassembled WGS sequence"/>
</dbReference>
<dbReference type="GeneID" id="20321453"/>
<proteinExistence type="predicted"/>
<dbReference type="RefSeq" id="XP_009171016.1">
    <property type="nucleotide sequence ID" value="XM_009172752.1"/>
</dbReference>
<dbReference type="EMBL" id="KL596783">
    <property type="protein sequence ID" value="KER25236.1"/>
    <property type="molecule type" value="Genomic_DNA"/>
</dbReference>
<dbReference type="CTD" id="20321453"/>
<keyword evidence="2" id="KW-1185">Reference proteome</keyword>
<dbReference type="OrthoDB" id="10056584at2759"/>
<dbReference type="PANTHER" id="PTHR38681">
    <property type="entry name" value="RETROVIRUS-RELATED POL POLYPROTEIN FROM TRANSPOSON 412-LIKE PROTEIN-RELATED"/>
    <property type="match status" value="1"/>
</dbReference>
<name>A0A074ZD79_OPIVI</name>
<dbReference type="PANTHER" id="PTHR38681:SF1">
    <property type="entry name" value="RETROVIRUS-RELATED POL POLYPROTEIN FROM TRANSPOSON 412-LIKE PROTEIN"/>
    <property type="match status" value="1"/>
</dbReference>
<organism evidence="1 2">
    <name type="scientific">Opisthorchis viverrini</name>
    <name type="common">Southeast Asian liver fluke</name>
    <dbReference type="NCBI Taxonomy" id="6198"/>
    <lineage>
        <taxon>Eukaryota</taxon>
        <taxon>Metazoa</taxon>
        <taxon>Spiralia</taxon>
        <taxon>Lophotrochozoa</taxon>
        <taxon>Platyhelminthes</taxon>
        <taxon>Trematoda</taxon>
        <taxon>Digenea</taxon>
        <taxon>Opisthorchiida</taxon>
        <taxon>Opisthorchiata</taxon>
        <taxon>Opisthorchiidae</taxon>
        <taxon>Opisthorchis</taxon>
    </lineage>
</organism>
<evidence type="ECO:0000313" key="1">
    <source>
        <dbReference type="EMBL" id="KER25236.1"/>
    </source>
</evidence>
<dbReference type="STRING" id="6198.A0A074ZD79"/>
<sequence length="133" mass="14587">MYREVANLIDFKIEFVICMVCGQSIEYEGTLGDPEGGMQVGVNVAAKDRGSIREDLHCSPAELVYGTTLRLPGELVSPSGAQPESPDTFVSRLKQHMSELRATPTRRSTRTEHISADLSSTSFVLLLTDELVD</sequence>
<accession>A0A074ZD79</accession>